<dbReference type="InterPro" id="IPR032466">
    <property type="entry name" value="Metal_Hydrolase"/>
</dbReference>
<proteinExistence type="predicted"/>
<dbReference type="Pfam" id="PF01979">
    <property type="entry name" value="Amidohydro_1"/>
    <property type="match status" value="1"/>
</dbReference>
<evidence type="ECO:0000259" key="1">
    <source>
        <dbReference type="Pfam" id="PF01979"/>
    </source>
</evidence>
<dbReference type="Gene3D" id="2.30.40.10">
    <property type="entry name" value="Urease, subunit C, domain 1"/>
    <property type="match status" value="1"/>
</dbReference>
<gene>
    <name evidence="2" type="ORF">FB467_3676</name>
</gene>
<dbReference type="GO" id="GO:0016810">
    <property type="term" value="F:hydrolase activity, acting on carbon-nitrogen (but not peptide) bonds"/>
    <property type="evidence" value="ECO:0007669"/>
    <property type="project" value="InterPro"/>
</dbReference>
<keyword evidence="2" id="KW-0378">Hydrolase</keyword>
<dbReference type="EMBL" id="VFOP01000001">
    <property type="protein sequence ID" value="TQL52489.1"/>
    <property type="molecule type" value="Genomic_DNA"/>
</dbReference>
<dbReference type="Gene3D" id="3.20.20.140">
    <property type="entry name" value="Metal-dependent hydrolases"/>
    <property type="match status" value="1"/>
</dbReference>
<evidence type="ECO:0000313" key="2">
    <source>
        <dbReference type="EMBL" id="TQL52489.1"/>
    </source>
</evidence>
<organism evidence="2 3">
    <name type="scientific">Ornithinicoccus hortensis</name>
    <dbReference type="NCBI Taxonomy" id="82346"/>
    <lineage>
        <taxon>Bacteria</taxon>
        <taxon>Bacillati</taxon>
        <taxon>Actinomycetota</taxon>
        <taxon>Actinomycetes</taxon>
        <taxon>Micrococcales</taxon>
        <taxon>Intrasporangiaceae</taxon>
        <taxon>Ornithinicoccus</taxon>
    </lineage>
</organism>
<protein>
    <submittedName>
        <fullName evidence="2">Imidazolonepropionase-like amidohydrolase</fullName>
    </submittedName>
</protein>
<dbReference type="InterPro" id="IPR006680">
    <property type="entry name" value="Amidohydro-rel"/>
</dbReference>
<dbReference type="OrthoDB" id="3189065at2"/>
<accession>A0A542YWM0</accession>
<feature type="domain" description="Amidohydrolase-related" evidence="1">
    <location>
        <begin position="63"/>
        <end position="398"/>
    </location>
</feature>
<name>A0A542YWM0_9MICO</name>
<dbReference type="PANTHER" id="PTHR43135">
    <property type="entry name" value="ALPHA-D-RIBOSE 1-METHYLPHOSPHONATE 5-TRIPHOSPHATE DIPHOSPHATASE"/>
    <property type="match status" value="1"/>
</dbReference>
<dbReference type="InterPro" id="IPR051781">
    <property type="entry name" value="Metallo-dep_Hydrolase"/>
</dbReference>
<dbReference type="SUPFAM" id="SSF51338">
    <property type="entry name" value="Composite domain of metallo-dependent hydrolases"/>
    <property type="match status" value="1"/>
</dbReference>
<evidence type="ECO:0000313" key="3">
    <source>
        <dbReference type="Proteomes" id="UP000319516"/>
    </source>
</evidence>
<dbReference type="AlphaFoldDB" id="A0A542YWM0"/>
<dbReference type="RefSeq" id="WP_141786357.1">
    <property type="nucleotide sequence ID" value="NZ_BAAAIK010000001.1"/>
</dbReference>
<sequence>MAGHGGTVYAGCSVFDGAGESSLPDQAIWVREGTVEQVGDRDAVLAAAEPEGVEVVDLGGGHVMPGLINMHVHLGLALPGPMGDAVARGGDADLVLLMAGAARRALHAGVTTARLVGESRYADFALRRSLERGEVVGPRLFTAGHALCCTGGHGHDSDALEADGADGFRRATREQLRAGADLIKVCISGGIAGEHEGIDTPQLTDEEMAAVIGTAHDWGRQVTAHAGPSSVIARAVELGVDGIEHGYQLTEQVCALMAERGVRYVPTITVSRCREFLELHQVPDWMIDRALSAAPEHWASLQRAIAAGVTIVMGSDTPPDAALDGTTATVREMELMAEAGMTPAQVLRSATSGAAEWLGAADRVGTLAPGAAADFLVLDADPAADVAALRTLHTVVQGGEPVRDDRGLLAGRGRR</sequence>
<comment type="caution">
    <text evidence="2">The sequence shown here is derived from an EMBL/GenBank/DDBJ whole genome shotgun (WGS) entry which is preliminary data.</text>
</comment>
<reference evidence="2 3" key="1">
    <citation type="submission" date="2019-06" db="EMBL/GenBank/DDBJ databases">
        <title>Sequencing the genomes of 1000 actinobacteria strains.</title>
        <authorList>
            <person name="Klenk H.-P."/>
        </authorList>
    </citation>
    <scope>NUCLEOTIDE SEQUENCE [LARGE SCALE GENOMIC DNA]</scope>
    <source>
        <strain evidence="2 3">DSM 12335</strain>
    </source>
</reference>
<dbReference type="SUPFAM" id="SSF51556">
    <property type="entry name" value="Metallo-dependent hydrolases"/>
    <property type="match status" value="1"/>
</dbReference>
<dbReference type="CDD" id="cd01299">
    <property type="entry name" value="Met_dep_hydrolase_A"/>
    <property type="match status" value="1"/>
</dbReference>
<dbReference type="InterPro" id="IPR011059">
    <property type="entry name" value="Metal-dep_hydrolase_composite"/>
</dbReference>
<dbReference type="Proteomes" id="UP000319516">
    <property type="component" value="Unassembled WGS sequence"/>
</dbReference>
<keyword evidence="3" id="KW-1185">Reference proteome</keyword>
<dbReference type="InterPro" id="IPR057744">
    <property type="entry name" value="OTAase-like"/>
</dbReference>
<dbReference type="PANTHER" id="PTHR43135:SF3">
    <property type="entry name" value="ALPHA-D-RIBOSE 1-METHYLPHOSPHONATE 5-TRIPHOSPHATE DIPHOSPHATASE"/>
    <property type="match status" value="1"/>
</dbReference>